<evidence type="ECO:0000256" key="1">
    <source>
        <dbReference type="SAM" id="MobiDB-lite"/>
    </source>
</evidence>
<protein>
    <submittedName>
        <fullName evidence="3">Uncharacterized protein</fullName>
    </submittedName>
</protein>
<dbReference type="Proteomes" id="UP000326598">
    <property type="component" value="Chromosome"/>
</dbReference>
<accession>A0A5J6HWU2</accession>
<dbReference type="KEGG" id="scoe:CP976_05315"/>
<gene>
    <name evidence="3" type="ORF">CP976_05315</name>
</gene>
<evidence type="ECO:0000313" key="4">
    <source>
        <dbReference type="Proteomes" id="UP000326598"/>
    </source>
</evidence>
<proteinExistence type="predicted"/>
<evidence type="ECO:0000256" key="2">
    <source>
        <dbReference type="SAM" id="Phobius"/>
    </source>
</evidence>
<keyword evidence="2" id="KW-0812">Transmembrane</keyword>
<feature type="region of interest" description="Disordered" evidence="1">
    <location>
        <begin position="43"/>
        <end position="64"/>
    </location>
</feature>
<reference evidence="3 4" key="1">
    <citation type="submission" date="2017-09" db="EMBL/GenBank/DDBJ databases">
        <authorList>
            <person name="Lee N."/>
            <person name="Cho B.-K."/>
        </authorList>
    </citation>
    <scope>NUCLEOTIDE SEQUENCE [LARGE SCALE GENOMIC DNA]</scope>
    <source>
        <strain evidence="3 4">ATCC 13740</strain>
    </source>
</reference>
<feature type="transmembrane region" description="Helical" evidence="2">
    <location>
        <begin position="20"/>
        <end position="40"/>
    </location>
</feature>
<keyword evidence="2" id="KW-0472">Membrane</keyword>
<sequence length="64" mass="6447">MFAAAAGAVFFRGGATSSGLHAMAWLLIGVAAVFLALCTADRSLGRVGTPPGDTSPALRERTSP</sequence>
<dbReference type="AlphaFoldDB" id="A0A5J6HWU2"/>
<name>A0A5J6HWU2_STRC4</name>
<keyword evidence="2" id="KW-1133">Transmembrane helix</keyword>
<evidence type="ECO:0000313" key="3">
    <source>
        <dbReference type="EMBL" id="QEV23622.1"/>
    </source>
</evidence>
<organism evidence="3 4">
    <name type="scientific">Streptomyces coeruleorubidus</name>
    <dbReference type="NCBI Taxonomy" id="116188"/>
    <lineage>
        <taxon>Bacteria</taxon>
        <taxon>Bacillati</taxon>
        <taxon>Actinomycetota</taxon>
        <taxon>Actinomycetes</taxon>
        <taxon>Kitasatosporales</taxon>
        <taxon>Streptomycetaceae</taxon>
        <taxon>Streptomyces</taxon>
    </lineage>
</organism>
<dbReference type="EMBL" id="CP023694">
    <property type="protein sequence ID" value="QEV23622.1"/>
    <property type="molecule type" value="Genomic_DNA"/>
</dbReference>